<keyword evidence="2" id="KW-0949">S-adenosyl-L-methionine</keyword>
<evidence type="ECO:0000256" key="4">
    <source>
        <dbReference type="ARBA" id="ARBA00023004"/>
    </source>
</evidence>
<dbReference type="SUPFAM" id="SSF47781">
    <property type="entry name" value="RuvA domain 2-like"/>
    <property type="match status" value="1"/>
</dbReference>
<evidence type="ECO:0000256" key="3">
    <source>
        <dbReference type="ARBA" id="ARBA00022723"/>
    </source>
</evidence>
<reference evidence="7" key="1">
    <citation type="journal article" date="2020" name="mSystems">
        <title>Genome- and Community-Level Interaction Insights into Carbon Utilization and Element Cycling Functions of Hydrothermarchaeota in Hydrothermal Sediment.</title>
        <authorList>
            <person name="Zhou Z."/>
            <person name="Liu Y."/>
            <person name="Xu W."/>
            <person name="Pan J."/>
            <person name="Luo Z.H."/>
            <person name="Li M."/>
        </authorList>
    </citation>
    <scope>NUCLEOTIDE SEQUENCE [LARGE SCALE GENOMIC DNA]</scope>
    <source>
        <strain evidence="7">HyVt-115</strain>
    </source>
</reference>
<dbReference type="Gene3D" id="1.10.150.320">
    <property type="entry name" value="Photosystem II 12 kDa extrinsic protein"/>
    <property type="match status" value="1"/>
</dbReference>
<proteinExistence type="predicted"/>
<comment type="caution">
    <text evidence="7">The sequence shown here is derived from an EMBL/GenBank/DDBJ whole genome shotgun (WGS) entry which is preliminary data.</text>
</comment>
<dbReference type="SFLD" id="SFLDG01102">
    <property type="entry name" value="Uncharacterised_Radical_SAM_Su"/>
    <property type="match status" value="1"/>
</dbReference>
<dbReference type="InterPro" id="IPR007197">
    <property type="entry name" value="rSAM"/>
</dbReference>
<gene>
    <name evidence="7" type="ORF">ENF32_02150</name>
</gene>
<dbReference type="AlphaFoldDB" id="A0A7C0Y8W0"/>
<dbReference type="SFLD" id="SFLDS00029">
    <property type="entry name" value="Radical_SAM"/>
    <property type="match status" value="1"/>
</dbReference>
<dbReference type="Proteomes" id="UP000885690">
    <property type="component" value="Unassembled WGS sequence"/>
</dbReference>
<dbReference type="EMBL" id="DQWS01000081">
    <property type="protein sequence ID" value="HDD52856.1"/>
    <property type="molecule type" value="Genomic_DNA"/>
</dbReference>
<dbReference type="InterPro" id="IPR058240">
    <property type="entry name" value="rSAM_sf"/>
</dbReference>
<dbReference type="SMART" id="SM00729">
    <property type="entry name" value="Elp3"/>
    <property type="match status" value="1"/>
</dbReference>
<dbReference type="SUPFAM" id="SSF102114">
    <property type="entry name" value="Radical SAM enzymes"/>
    <property type="match status" value="1"/>
</dbReference>
<dbReference type="CDD" id="cd01335">
    <property type="entry name" value="Radical_SAM"/>
    <property type="match status" value="1"/>
</dbReference>
<keyword evidence="3" id="KW-0479">Metal-binding</keyword>
<keyword evidence="4" id="KW-0408">Iron</keyword>
<dbReference type="InterPro" id="IPR013785">
    <property type="entry name" value="Aldolase_TIM"/>
</dbReference>
<dbReference type="InterPro" id="IPR023874">
    <property type="entry name" value="DNA_rSAM_put"/>
</dbReference>
<evidence type="ECO:0000256" key="5">
    <source>
        <dbReference type="ARBA" id="ARBA00023014"/>
    </source>
</evidence>
<accession>A0A7C0Y8W0</accession>
<dbReference type="InterPro" id="IPR051675">
    <property type="entry name" value="Endo/Exo/Phosphatase_dom_1"/>
</dbReference>
<evidence type="ECO:0000256" key="2">
    <source>
        <dbReference type="ARBA" id="ARBA00022691"/>
    </source>
</evidence>
<name>A0A7C0Y8W0_9BACT</name>
<dbReference type="GO" id="GO:0046872">
    <property type="term" value="F:metal ion binding"/>
    <property type="evidence" value="ECO:0007669"/>
    <property type="project" value="UniProtKB-KW"/>
</dbReference>
<keyword evidence="5" id="KW-0411">Iron-sulfur</keyword>
<dbReference type="GO" id="GO:0003824">
    <property type="term" value="F:catalytic activity"/>
    <property type="evidence" value="ECO:0007669"/>
    <property type="project" value="InterPro"/>
</dbReference>
<feature type="domain" description="Radical SAM core" evidence="6">
    <location>
        <begin position="28"/>
        <end position="250"/>
    </location>
</feature>
<dbReference type="Gene3D" id="3.20.20.70">
    <property type="entry name" value="Aldolase class I"/>
    <property type="match status" value="1"/>
</dbReference>
<evidence type="ECO:0000256" key="1">
    <source>
        <dbReference type="ARBA" id="ARBA00001966"/>
    </source>
</evidence>
<dbReference type="InterPro" id="IPR006638">
    <property type="entry name" value="Elp3/MiaA/NifB-like_rSAM"/>
</dbReference>
<dbReference type="Pfam" id="PF04055">
    <property type="entry name" value="Radical_SAM"/>
    <property type="match status" value="1"/>
</dbReference>
<dbReference type="GO" id="GO:0051536">
    <property type="term" value="F:iron-sulfur cluster binding"/>
    <property type="evidence" value="ECO:0007669"/>
    <property type="project" value="UniProtKB-KW"/>
</dbReference>
<sequence>MASSYDVCAPPSVESLRGKLPGVYFAWSSGGRVPLLKTLFTNQCSRDCRYCAFSSLVDGPRYSFRVEELVDLFLRLFEKGLVQGLFLSSAIPSHPDDTMERMVEVAQRLRKREGFKGYIHLKILPGTSPELAKKALKVASRVSINLEAPLESSLQSLAPSKSLRSQILPLIPLIRDHFTTQFVVGIGKERDFHLLRAVESLKNRYGLRRAYFQAFRPVPGTPFEDRPPGSRTRQLRLYQGEFLVRCYGFSAEELVDERGDLPQQVDPKTYWARTHPHFFPIDLDRATYHQLLRVPGIGPKLARRLVTLRSRGELSQLHIEKAGINLRKSGPFLLLKGKPLIRGTFHQRELNLNL</sequence>
<comment type="cofactor">
    <cofactor evidence="1">
        <name>[4Fe-4S] cluster</name>
        <dbReference type="ChEBI" id="CHEBI:49883"/>
    </cofactor>
</comment>
<dbReference type="PANTHER" id="PTHR21180">
    <property type="entry name" value="ENDONUCLEASE/EXONUCLEASE/PHOSPHATASE FAMILY DOMAIN-CONTAINING PROTEIN 1"/>
    <property type="match status" value="1"/>
</dbReference>
<protein>
    <submittedName>
        <fullName evidence="7">Radical SAM protein</fullName>
    </submittedName>
</protein>
<dbReference type="PANTHER" id="PTHR21180:SF9">
    <property type="entry name" value="TYPE II SECRETION SYSTEM PROTEIN K"/>
    <property type="match status" value="1"/>
</dbReference>
<evidence type="ECO:0000259" key="6">
    <source>
        <dbReference type="PROSITE" id="PS51918"/>
    </source>
</evidence>
<evidence type="ECO:0000313" key="7">
    <source>
        <dbReference type="EMBL" id="HDD52856.1"/>
    </source>
</evidence>
<dbReference type="PROSITE" id="PS51918">
    <property type="entry name" value="RADICAL_SAM"/>
    <property type="match status" value="1"/>
</dbReference>
<organism evidence="7">
    <name type="scientific">Thermosulfidibacter takaii</name>
    <dbReference type="NCBI Taxonomy" id="412593"/>
    <lineage>
        <taxon>Bacteria</taxon>
        <taxon>Pseudomonadati</taxon>
        <taxon>Thermosulfidibacterota</taxon>
        <taxon>Thermosulfidibacteria</taxon>
        <taxon>Thermosulfidibacterales</taxon>
        <taxon>Thermosulfidibacteraceae</taxon>
    </lineage>
</organism>
<dbReference type="InterPro" id="IPR010994">
    <property type="entry name" value="RuvA_2-like"/>
</dbReference>